<keyword evidence="5" id="KW-0732">Signal</keyword>
<evidence type="ECO:0000256" key="4">
    <source>
        <dbReference type="PROSITE-ProRule" id="PRU00473"/>
    </source>
</evidence>
<evidence type="ECO:0000313" key="9">
    <source>
        <dbReference type="Proteomes" id="UP000653797"/>
    </source>
</evidence>
<feature type="signal peptide" evidence="5">
    <location>
        <begin position="1"/>
        <end position="21"/>
    </location>
</feature>
<dbReference type="InterPro" id="IPR006664">
    <property type="entry name" value="OMP_bac"/>
</dbReference>
<dbReference type="AlphaFoldDB" id="A0A927B1F3"/>
<feature type="domain" description="OmpA-like" evidence="6">
    <location>
        <begin position="269"/>
        <end position="382"/>
    </location>
</feature>
<name>A0A927B1F3_9BACT</name>
<feature type="chain" id="PRO_5037080606" evidence="5">
    <location>
        <begin position="22"/>
        <end position="382"/>
    </location>
</feature>
<evidence type="ECO:0000256" key="5">
    <source>
        <dbReference type="SAM" id="SignalP"/>
    </source>
</evidence>
<keyword evidence="3" id="KW-0998">Cell outer membrane</keyword>
<dbReference type="InterPro" id="IPR037524">
    <property type="entry name" value="PA14/GLEYA"/>
</dbReference>
<dbReference type="InterPro" id="IPR036737">
    <property type="entry name" value="OmpA-like_sf"/>
</dbReference>
<dbReference type="Pfam" id="PF07691">
    <property type="entry name" value="PA14"/>
    <property type="match status" value="1"/>
</dbReference>
<evidence type="ECO:0000259" key="7">
    <source>
        <dbReference type="PROSITE" id="PS51820"/>
    </source>
</evidence>
<dbReference type="SUPFAM" id="SSF56988">
    <property type="entry name" value="Anthrax protective antigen"/>
    <property type="match status" value="1"/>
</dbReference>
<organism evidence="8 9">
    <name type="scientific">Spirosoma validum</name>
    <dbReference type="NCBI Taxonomy" id="2771355"/>
    <lineage>
        <taxon>Bacteria</taxon>
        <taxon>Pseudomonadati</taxon>
        <taxon>Bacteroidota</taxon>
        <taxon>Cytophagia</taxon>
        <taxon>Cytophagales</taxon>
        <taxon>Cytophagaceae</taxon>
        <taxon>Spirosoma</taxon>
    </lineage>
</organism>
<sequence length="382" mass="42874">MRTLRMLVLLSLSLIVNGLWAQKSKPATSLEAGLKGEYFNGPNFERKVLTRTDPQVDFNWNWQPPGPGVQREYFSVRWTGKLFAPTSGAYRFSATVDDGVRVWVNGKKVIDEWRKQDDSNFVGEISLNGKQFYDLRIEYYNDWKGSVISVYWESPEDRKLFSFASRPQKTIPAKYLFSKPDRPKTAAAVPVVMRPPVAAKSETIHTLVTPTNRPATSVIKPARIKLTSVQPKQDVTPVSAVRVEPTRASILPEMGMPTSANQPVEHLKPGETVVPRNVVFSQSDYTLLPESCVELNKLVKALQATPALRVEIAGHTDNVGDKRLNMTLSEFRAKVVANYLIRHGISDTRITSKGYGGSRPVTDNISETQRAQNRRVEFTVVE</sequence>
<dbReference type="PROSITE" id="PS51123">
    <property type="entry name" value="OMPA_2"/>
    <property type="match status" value="1"/>
</dbReference>
<dbReference type="EMBL" id="JACXAA010000003">
    <property type="protein sequence ID" value="MBD2753497.1"/>
    <property type="molecule type" value="Genomic_DNA"/>
</dbReference>
<evidence type="ECO:0000256" key="2">
    <source>
        <dbReference type="ARBA" id="ARBA00023136"/>
    </source>
</evidence>
<keyword evidence="9" id="KW-1185">Reference proteome</keyword>
<evidence type="ECO:0000256" key="3">
    <source>
        <dbReference type="ARBA" id="ARBA00023237"/>
    </source>
</evidence>
<dbReference type="Gene3D" id="3.90.182.10">
    <property type="entry name" value="Toxin - Anthrax Protective Antigen,domain 1"/>
    <property type="match status" value="1"/>
</dbReference>
<accession>A0A927B1F3</accession>
<evidence type="ECO:0000256" key="1">
    <source>
        <dbReference type="ARBA" id="ARBA00004442"/>
    </source>
</evidence>
<evidence type="ECO:0000259" key="6">
    <source>
        <dbReference type="PROSITE" id="PS51123"/>
    </source>
</evidence>
<gene>
    <name evidence="8" type="ORF">IC230_11390</name>
</gene>
<proteinExistence type="predicted"/>
<dbReference type="GO" id="GO:0009279">
    <property type="term" value="C:cell outer membrane"/>
    <property type="evidence" value="ECO:0007669"/>
    <property type="project" value="UniProtKB-SubCell"/>
</dbReference>
<keyword evidence="2 4" id="KW-0472">Membrane</keyword>
<feature type="domain" description="PA14" evidence="7">
    <location>
        <begin position="29"/>
        <end position="166"/>
    </location>
</feature>
<dbReference type="SUPFAM" id="SSF103088">
    <property type="entry name" value="OmpA-like"/>
    <property type="match status" value="1"/>
</dbReference>
<dbReference type="InterPro" id="IPR050330">
    <property type="entry name" value="Bact_OuterMem_StrucFunc"/>
</dbReference>
<dbReference type="CDD" id="cd07185">
    <property type="entry name" value="OmpA_C-like"/>
    <property type="match status" value="1"/>
</dbReference>
<dbReference type="PANTHER" id="PTHR30329:SF21">
    <property type="entry name" value="LIPOPROTEIN YIAD-RELATED"/>
    <property type="match status" value="1"/>
</dbReference>
<dbReference type="Pfam" id="PF00691">
    <property type="entry name" value="OmpA"/>
    <property type="match status" value="1"/>
</dbReference>
<protein>
    <submittedName>
        <fullName evidence="8">OmpA family protein</fullName>
    </submittedName>
</protein>
<evidence type="ECO:0000313" key="8">
    <source>
        <dbReference type="EMBL" id="MBD2753497.1"/>
    </source>
</evidence>
<comment type="caution">
    <text evidence="8">The sequence shown here is derived from an EMBL/GenBank/DDBJ whole genome shotgun (WGS) entry which is preliminary data.</text>
</comment>
<comment type="subcellular location">
    <subcellularLocation>
        <location evidence="1">Cell outer membrane</location>
    </subcellularLocation>
</comment>
<dbReference type="Gene3D" id="3.30.1330.60">
    <property type="entry name" value="OmpA-like domain"/>
    <property type="match status" value="1"/>
</dbReference>
<reference evidence="8" key="1">
    <citation type="submission" date="2020-09" db="EMBL/GenBank/DDBJ databases">
        <authorList>
            <person name="Kim M.K."/>
        </authorList>
    </citation>
    <scope>NUCLEOTIDE SEQUENCE</scope>
    <source>
        <strain evidence="8">BT704</strain>
    </source>
</reference>
<dbReference type="InterPro" id="IPR006665">
    <property type="entry name" value="OmpA-like"/>
</dbReference>
<dbReference type="PANTHER" id="PTHR30329">
    <property type="entry name" value="STATOR ELEMENT OF FLAGELLAR MOTOR COMPLEX"/>
    <property type="match status" value="1"/>
</dbReference>
<dbReference type="PRINTS" id="PR01021">
    <property type="entry name" value="OMPADOMAIN"/>
</dbReference>
<dbReference type="RefSeq" id="WP_191039107.1">
    <property type="nucleotide sequence ID" value="NZ_JACXAA010000003.1"/>
</dbReference>
<dbReference type="SMART" id="SM00758">
    <property type="entry name" value="PA14"/>
    <property type="match status" value="1"/>
</dbReference>
<dbReference type="PROSITE" id="PS51820">
    <property type="entry name" value="PA14"/>
    <property type="match status" value="1"/>
</dbReference>
<dbReference type="Proteomes" id="UP000653797">
    <property type="component" value="Unassembled WGS sequence"/>
</dbReference>
<dbReference type="InterPro" id="IPR011658">
    <property type="entry name" value="PA14_dom"/>
</dbReference>